<name>A0ABX5XQ07_9BACT</name>
<feature type="transmembrane region" description="Helical" evidence="2">
    <location>
        <begin position="128"/>
        <end position="148"/>
    </location>
</feature>
<feature type="region of interest" description="Disordered" evidence="1">
    <location>
        <begin position="1"/>
        <end position="34"/>
    </location>
</feature>
<proteinExistence type="predicted"/>
<evidence type="ECO:0000313" key="3">
    <source>
        <dbReference type="EMBL" id="QDV83435.1"/>
    </source>
</evidence>
<dbReference type="Proteomes" id="UP000318081">
    <property type="component" value="Chromosome"/>
</dbReference>
<feature type="compositionally biased region" description="Basic and acidic residues" evidence="1">
    <location>
        <begin position="1"/>
        <end position="26"/>
    </location>
</feature>
<keyword evidence="2" id="KW-0812">Transmembrane</keyword>
<protein>
    <submittedName>
        <fullName evidence="3">Uncharacterized protein</fullName>
    </submittedName>
</protein>
<reference evidence="3 4" key="1">
    <citation type="submission" date="2019-02" db="EMBL/GenBank/DDBJ databases">
        <title>Deep-cultivation of Planctomycetes and their phenomic and genomic characterization uncovers novel biology.</title>
        <authorList>
            <person name="Wiegand S."/>
            <person name="Jogler M."/>
            <person name="Boedeker C."/>
            <person name="Pinto D."/>
            <person name="Vollmers J."/>
            <person name="Rivas-Marin E."/>
            <person name="Kohn T."/>
            <person name="Peeters S.H."/>
            <person name="Heuer A."/>
            <person name="Rast P."/>
            <person name="Oberbeckmann S."/>
            <person name="Bunk B."/>
            <person name="Jeske O."/>
            <person name="Meyerdierks A."/>
            <person name="Storesund J.E."/>
            <person name="Kallscheuer N."/>
            <person name="Luecker S."/>
            <person name="Lage O.M."/>
            <person name="Pohl T."/>
            <person name="Merkel B.J."/>
            <person name="Hornburger P."/>
            <person name="Mueller R.-W."/>
            <person name="Bruemmer F."/>
            <person name="Labrenz M."/>
            <person name="Spormann A.M."/>
            <person name="Op den Camp H."/>
            <person name="Overmann J."/>
            <person name="Amann R."/>
            <person name="Jetten M.S.M."/>
            <person name="Mascher T."/>
            <person name="Medema M.H."/>
            <person name="Devos D.P."/>
            <person name="Kaster A.-K."/>
            <person name="Ovreas L."/>
            <person name="Rohde M."/>
            <person name="Galperin M.Y."/>
            <person name="Jogler C."/>
        </authorList>
    </citation>
    <scope>NUCLEOTIDE SEQUENCE [LARGE SCALE GENOMIC DNA]</scope>
    <source>
        <strain evidence="3 4">TBK1r</strain>
    </source>
</reference>
<feature type="transmembrane region" description="Helical" evidence="2">
    <location>
        <begin position="40"/>
        <end position="61"/>
    </location>
</feature>
<gene>
    <name evidence="3" type="ORF">TBK1r_23750</name>
</gene>
<dbReference type="RefSeq" id="WP_145210286.1">
    <property type="nucleotide sequence ID" value="NZ_CP036432.1"/>
</dbReference>
<organism evidence="3 4">
    <name type="scientific">Stieleria magnilauensis</name>
    <dbReference type="NCBI Taxonomy" id="2527963"/>
    <lineage>
        <taxon>Bacteria</taxon>
        <taxon>Pseudomonadati</taxon>
        <taxon>Planctomycetota</taxon>
        <taxon>Planctomycetia</taxon>
        <taxon>Pirellulales</taxon>
        <taxon>Pirellulaceae</taxon>
        <taxon>Stieleria</taxon>
    </lineage>
</organism>
<dbReference type="EMBL" id="CP036432">
    <property type="protein sequence ID" value="QDV83435.1"/>
    <property type="molecule type" value="Genomic_DNA"/>
</dbReference>
<accession>A0ABX5XQ07</accession>
<evidence type="ECO:0000313" key="4">
    <source>
        <dbReference type="Proteomes" id="UP000318081"/>
    </source>
</evidence>
<keyword evidence="4" id="KW-1185">Reference proteome</keyword>
<evidence type="ECO:0000256" key="1">
    <source>
        <dbReference type="SAM" id="MobiDB-lite"/>
    </source>
</evidence>
<sequence length="183" mass="20159">MMSEEPERLIDEKDGKPAAGQHHDPTLQRAQRNARRGKRLTGLLAAITALTWIAAGATAVWTTDLCLKVAFHGFHGPMTDYQNLHNELMDQFGKNGRLSSSDVPADLWKEYNQRRRILSDQHLAMETSITATIVLFVVAALLSVLLIITSRRSTLSQVAASVRSIELILQDPSSAPQSDSLAD</sequence>
<keyword evidence="2" id="KW-0472">Membrane</keyword>
<evidence type="ECO:0000256" key="2">
    <source>
        <dbReference type="SAM" id="Phobius"/>
    </source>
</evidence>
<keyword evidence="2" id="KW-1133">Transmembrane helix</keyword>